<reference evidence="8" key="1">
    <citation type="journal article" date="2019" name="Int. J. Syst. Evol. Microbiol.">
        <title>The Global Catalogue of Microorganisms (GCM) 10K type strain sequencing project: providing services to taxonomists for standard genome sequencing and annotation.</title>
        <authorList>
            <consortium name="The Broad Institute Genomics Platform"/>
            <consortium name="The Broad Institute Genome Sequencing Center for Infectious Disease"/>
            <person name="Wu L."/>
            <person name="Ma J."/>
        </authorList>
    </citation>
    <scope>NUCLEOTIDE SEQUENCE [LARGE SCALE GENOMIC DNA]</scope>
    <source>
        <strain evidence="8">JCM 16953</strain>
    </source>
</reference>
<dbReference type="RefSeq" id="WP_344776392.1">
    <property type="nucleotide sequence ID" value="NZ_BAABAH010000010.1"/>
</dbReference>
<dbReference type="PANTHER" id="PTHR42718:SF39">
    <property type="entry name" value="ACTINORHODIN TRANSPORTER-RELATED"/>
    <property type="match status" value="1"/>
</dbReference>
<feature type="transmembrane region" description="Helical" evidence="5">
    <location>
        <begin position="213"/>
        <end position="230"/>
    </location>
</feature>
<evidence type="ECO:0000256" key="2">
    <source>
        <dbReference type="ARBA" id="ARBA00022692"/>
    </source>
</evidence>
<sequence length="473" mass="48701">MTTTSSSLPRATDTAATSGEQRLHPVALTAALGALMVPIMSFFSVNVALGEIGVELDASPGMLQLVVGAYGVMYASLVVIGGRLGDSYGRKRMLLVGLTVFAACSLVCAAAQSPLELVGARFLQGVSAALVAPQVLASIHANTEGQERTRALAWFGATAGIATSLAFLVGGSLAGSDLGWRSVFWINAPLSAVVLAAVARWLPESKAPSRTALDWPGAGLLFATMTLLILPLTEGRALGWPTWTWVCLAGVPVAATALVAWQRRTERRGALPLVPPSLFRFRSIRVGLAVATPMFVTFGGFMFIYSYMAGAHGLTPLEIGVSLLPMSAAFLVASIAAGRLVPRLGASVLTVGSLIGAIGFAWLPQTIPGLSTMAAFDPVDVAVPMALAGLGFGLVWSPIMGIVLSQVPGHLAGLGGGLLITVMQAGLGFGSAVVGSIYLGWGVADGFARTAYFLAVAMVAVAALTRLLVARRG</sequence>
<dbReference type="Gene3D" id="1.20.1720.10">
    <property type="entry name" value="Multidrug resistance protein D"/>
    <property type="match status" value="1"/>
</dbReference>
<dbReference type="EMBL" id="BAABAH010000010">
    <property type="protein sequence ID" value="GAA3824750.1"/>
    <property type="molecule type" value="Genomic_DNA"/>
</dbReference>
<feature type="transmembrane region" description="Helical" evidence="5">
    <location>
        <begin position="451"/>
        <end position="469"/>
    </location>
</feature>
<evidence type="ECO:0000256" key="5">
    <source>
        <dbReference type="SAM" id="Phobius"/>
    </source>
</evidence>
<feature type="transmembrane region" description="Helical" evidence="5">
    <location>
        <begin position="151"/>
        <end position="170"/>
    </location>
</feature>
<organism evidence="7 8">
    <name type="scientific">Nocardioides panacisoli</name>
    <dbReference type="NCBI Taxonomy" id="627624"/>
    <lineage>
        <taxon>Bacteria</taxon>
        <taxon>Bacillati</taxon>
        <taxon>Actinomycetota</taxon>
        <taxon>Actinomycetes</taxon>
        <taxon>Propionibacteriales</taxon>
        <taxon>Nocardioidaceae</taxon>
        <taxon>Nocardioides</taxon>
    </lineage>
</organism>
<dbReference type="InterPro" id="IPR011701">
    <property type="entry name" value="MFS"/>
</dbReference>
<dbReference type="Proteomes" id="UP001501821">
    <property type="component" value="Unassembled WGS sequence"/>
</dbReference>
<feature type="transmembrane region" description="Helical" evidence="5">
    <location>
        <begin position="319"/>
        <end position="337"/>
    </location>
</feature>
<dbReference type="CDD" id="cd17321">
    <property type="entry name" value="MFS_MMR_MDR_like"/>
    <property type="match status" value="1"/>
</dbReference>
<feature type="transmembrane region" description="Helical" evidence="5">
    <location>
        <begin position="93"/>
        <end position="112"/>
    </location>
</feature>
<comment type="caution">
    <text evidence="7">The sequence shown here is derived from an EMBL/GenBank/DDBJ whole genome shotgun (WGS) entry which is preliminary data.</text>
</comment>
<feature type="transmembrane region" description="Helical" evidence="5">
    <location>
        <begin position="118"/>
        <end position="139"/>
    </location>
</feature>
<protein>
    <submittedName>
        <fullName evidence="7">MFS transporter</fullName>
    </submittedName>
</protein>
<keyword evidence="4 5" id="KW-0472">Membrane</keyword>
<dbReference type="Pfam" id="PF07690">
    <property type="entry name" value="MFS_1"/>
    <property type="match status" value="1"/>
</dbReference>
<accession>A0ABP7IR82</accession>
<gene>
    <name evidence="7" type="ORF">GCM10022242_27620</name>
</gene>
<feature type="transmembrane region" description="Helical" evidence="5">
    <location>
        <begin position="383"/>
        <end position="404"/>
    </location>
</feature>
<feature type="transmembrane region" description="Helical" evidence="5">
    <location>
        <begin position="242"/>
        <end position="261"/>
    </location>
</feature>
<name>A0ABP7IR82_9ACTN</name>
<evidence type="ECO:0000256" key="3">
    <source>
        <dbReference type="ARBA" id="ARBA00022989"/>
    </source>
</evidence>
<dbReference type="SUPFAM" id="SSF103473">
    <property type="entry name" value="MFS general substrate transporter"/>
    <property type="match status" value="1"/>
</dbReference>
<dbReference type="Gene3D" id="1.20.1250.20">
    <property type="entry name" value="MFS general substrate transporter like domains"/>
    <property type="match status" value="1"/>
</dbReference>
<keyword evidence="3 5" id="KW-1133">Transmembrane helix</keyword>
<dbReference type="PROSITE" id="PS50850">
    <property type="entry name" value="MFS"/>
    <property type="match status" value="1"/>
</dbReference>
<feature type="transmembrane region" description="Helical" evidence="5">
    <location>
        <begin position="26"/>
        <end position="49"/>
    </location>
</feature>
<feature type="transmembrane region" description="Helical" evidence="5">
    <location>
        <begin position="344"/>
        <end position="363"/>
    </location>
</feature>
<feature type="transmembrane region" description="Helical" evidence="5">
    <location>
        <begin position="61"/>
        <end position="81"/>
    </location>
</feature>
<proteinExistence type="predicted"/>
<evidence type="ECO:0000313" key="8">
    <source>
        <dbReference type="Proteomes" id="UP001501821"/>
    </source>
</evidence>
<dbReference type="InterPro" id="IPR020846">
    <property type="entry name" value="MFS_dom"/>
</dbReference>
<dbReference type="PANTHER" id="PTHR42718">
    <property type="entry name" value="MAJOR FACILITATOR SUPERFAMILY MULTIDRUG TRANSPORTER MFSC"/>
    <property type="match status" value="1"/>
</dbReference>
<feature type="transmembrane region" description="Helical" evidence="5">
    <location>
        <begin position="416"/>
        <end position="439"/>
    </location>
</feature>
<dbReference type="InterPro" id="IPR036259">
    <property type="entry name" value="MFS_trans_sf"/>
</dbReference>
<feature type="domain" description="Major facilitator superfamily (MFS) profile" evidence="6">
    <location>
        <begin position="26"/>
        <end position="473"/>
    </location>
</feature>
<comment type="subcellular location">
    <subcellularLocation>
        <location evidence="1">Cell membrane</location>
        <topology evidence="1">Multi-pass membrane protein</topology>
    </subcellularLocation>
</comment>
<feature type="transmembrane region" description="Helical" evidence="5">
    <location>
        <begin position="182"/>
        <end position="201"/>
    </location>
</feature>
<keyword evidence="8" id="KW-1185">Reference proteome</keyword>
<evidence type="ECO:0000256" key="1">
    <source>
        <dbReference type="ARBA" id="ARBA00004651"/>
    </source>
</evidence>
<keyword evidence="2 5" id="KW-0812">Transmembrane</keyword>
<evidence type="ECO:0000256" key="4">
    <source>
        <dbReference type="ARBA" id="ARBA00023136"/>
    </source>
</evidence>
<evidence type="ECO:0000313" key="7">
    <source>
        <dbReference type="EMBL" id="GAA3824750.1"/>
    </source>
</evidence>
<feature type="transmembrane region" description="Helical" evidence="5">
    <location>
        <begin position="286"/>
        <end position="307"/>
    </location>
</feature>
<evidence type="ECO:0000259" key="6">
    <source>
        <dbReference type="PROSITE" id="PS50850"/>
    </source>
</evidence>